<keyword evidence="8" id="KW-1185">Reference proteome</keyword>
<evidence type="ECO:0000313" key="8">
    <source>
        <dbReference type="Proteomes" id="UP000642993"/>
    </source>
</evidence>
<comment type="caution">
    <text evidence="7">The sequence shown here is derived from an EMBL/GenBank/DDBJ whole genome shotgun (WGS) entry which is preliminary data.</text>
</comment>
<reference evidence="7" key="1">
    <citation type="submission" date="2020-09" db="EMBL/GenBank/DDBJ databases">
        <title>Hoyosella lacisalsi sp. nov., a halotolerant actinobacterium isolated from soil of Lake Gudzhirganskoe.</title>
        <authorList>
            <person name="Yang Q."/>
            <person name="Guo P.Y."/>
            <person name="Liu S.W."/>
            <person name="Li F.N."/>
            <person name="Sun C.H."/>
        </authorList>
    </citation>
    <scope>NUCLEOTIDE SEQUENCE</scope>
    <source>
        <strain evidence="7">G463</strain>
    </source>
</reference>
<evidence type="ECO:0000256" key="1">
    <source>
        <dbReference type="ARBA" id="ARBA00007074"/>
    </source>
</evidence>
<dbReference type="InterPro" id="IPR000064">
    <property type="entry name" value="NLP_P60_dom"/>
</dbReference>
<sequence length="184" mass="18278">MASTTLKRSARTAIVAGMLSATAVVPAMQAAADTITVPGIGAIEVPATAGPAIDIAAPAGNITDIAAPAVSQGQAVADAALTKVGSPYVYGASGPNAFDCSGLVQWAHGQVGKQVPRTSQSQAAGGAPVSINNLQAGDVVLMYGGASHAGIYIGNGQVVHALNSSSPVKVDNLADFPFHSARRY</sequence>
<dbReference type="Pfam" id="PF00877">
    <property type="entry name" value="NLPC_P60"/>
    <property type="match status" value="1"/>
</dbReference>
<feature type="signal peptide" evidence="5">
    <location>
        <begin position="1"/>
        <end position="23"/>
    </location>
</feature>
<dbReference type="PANTHER" id="PTHR47359">
    <property type="entry name" value="PEPTIDOGLYCAN DL-ENDOPEPTIDASE CWLO"/>
    <property type="match status" value="1"/>
</dbReference>
<evidence type="ECO:0000256" key="3">
    <source>
        <dbReference type="ARBA" id="ARBA00022801"/>
    </source>
</evidence>
<feature type="chain" id="PRO_5038489978" evidence="5">
    <location>
        <begin position="24"/>
        <end position="184"/>
    </location>
</feature>
<keyword evidence="4" id="KW-0788">Thiol protease</keyword>
<keyword evidence="2" id="KW-0645">Protease</keyword>
<proteinExistence type="inferred from homology"/>
<keyword evidence="5" id="KW-0732">Signal</keyword>
<evidence type="ECO:0000256" key="2">
    <source>
        <dbReference type="ARBA" id="ARBA00022670"/>
    </source>
</evidence>
<dbReference type="InterPro" id="IPR051794">
    <property type="entry name" value="PG_Endopeptidase_C40"/>
</dbReference>
<feature type="domain" description="NlpC/P60" evidence="6">
    <location>
        <begin position="70"/>
        <end position="184"/>
    </location>
</feature>
<dbReference type="Gene3D" id="3.90.1720.10">
    <property type="entry name" value="endopeptidase domain like (from Nostoc punctiforme)"/>
    <property type="match status" value="1"/>
</dbReference>
<evidence type="ECO:0000313" key="7">
    <source>
        <dbReference type="EMBL" id="MBD8505136.1"/>
    </source>
</evidence>
<evidence type="ECO:0000256" key="5">
    <source>
        <dbReference type="SAM" id="SignalP"/>
    </source>
</evidence>
<comment type="similarity">
    <text evidence="1">Belongs to the peptidase C40 family.</text>
</comment>
<dbReference type="Proteomes" id="UP000642993">
    <property type="component" value="Unassembled WGS sequence"/>
</dbReference>
<evidence type="ECO:0000259" key="6">
    <source>
        <dbReference type="PROSITE" id="PS51935"/>
    </source>
</evidence>
<dbReference type="GO" id="GO:0006508">
    <property type="term" value="P:proteolysis"/>
    <property type="evidence" value="ECO:0007669"/>
    <property type="project" value="UniProtKB-KW"/>
</dbReference>
<accession>A0A927J9G0</accession>
<evidence type="ECO:0000256" key="4">
    <source>
        <dbReference type="ARBA" id="ARBA00022807"/>
    </source>
</evidence>
<protein>
    <submittedName>
        <fullName evidence="7">C40 family peptidase</fullName>
    </submittedName>
</protein>
<dbReference type="EMBL" id="JACYWE010000001">
    <property type="protein sequence ID" value="MBD8505136.1"/>
    <property type="molecule type" value="Genomic_DNA"/>
</dbReference>
<dbReference type="PROSITE" id="PS51935">
    <property type="entry name" value="NLPC_P60"/>
    <property type="match status" value="1"/>
</dbReference>
<dbReference type="GO" id="GO:0008234">
    <property type="term" value="F:cysteine-type peptidase activity"/>
    <property type="evidence" value="ECO:0007669"/>
    <property type="project" value="UniProtKB-KW"/>
</dbReference>
<keyword evidence="3" id="KW-0378">Hydrolase</keyword>
<gene>
    <name evidence="7" type="ORF">HT102_01350</name>
</gene>
<name>A0A927J9G0_9ACTN</name>
<organism evidence="7 8">
    <name type="scientific">Lolliginicoccus lacisalsi</name>
    <dbReference type="NCBI Taxonomy" id="2742202"/>
    <lineage>
        <taxon>Bacteria</taxon>
        <taxon>Bacillati</taxon>
        <taxon>Actinomycetota</taxon>
        <taxon>Actinomycetes</taxon>
        <taxon>Mycobacteriales</taxon>
        <taxon>Hoyosellaceae</taxon>
        <taxon>Lolliginicoccus</taxon>
    </lineage>
</organism>
<dbReference type="InterPro" id="IPR038765">
    <property type="entry name" value="Papain-like_cys_pep_sf"/>
</dbReference>
<dbReference type="AlphaFoldDB" id="A0A927J9G0"/>
<dbReference type="PANTHER" id="PTHR47359:SF3">
    <property type="entry name" value="NLP_P60 DOMAIN-CONTAINING PROTEIN-RELATED"/>
    <property type="match status" value="1"/>
</dbReference>
<dbReference type="SUPFAM" id="SSF54001">
    <property type="entry name" value="Cysteine proteinases"/>
    <property type="match status" value="1"/>
</dbReference>
<dbReference type="RefSeq" id="WP_192037610.1">
    <property type="nucleotide sequence ID" value="NZ_JACYWE010000001.1"/>
</dbReference>